<keyword evidence="8" id="KW-0677">Repeat</keyword>
<dbReference type="Ensembl" id="ENSMICT00000050642.2">
    <property type="protein sequence ID" value="ENSMICP00000028910.1"/>
    <property type="gene ID" value="ENSMICG00000015925.3"/>
</dbReference>
<dbReference type="GO" id="GO:0005886">
    <property type="term" value="C:plasma membrane"/>
    <property type="evidence" value="ECO:0007669"/>
    <property type="project" value="UniProtKB-SubCell"/>
</dbReference>
<evidence type="ECO:0000256" key="9">
    <source>
        <dbReference type="ARBA" id="ARBA00022949"/>
    </source>
</evidence>
<dbReference type="InterPro" id="IPR036028">
    <property type="entry name" value="SH3-like_dom_sf"/>
</dbReference>
<sequence length="821" mass="91901">SECDVGASKAVVNGLAPGSDGQDKATADPLRARSISAVKIIPVKTVKNASGLVLPTDMDPTKICTGKGTVTLRASSSYKEIPSSTPVSPQETPQHASKPGFFPPYFSDEWRLSSNADANGNAQPSSLAAKGYRSVHPNLPSDKPQGSSPLLNEVPSSRTGTDSQAFTPVSKSSSAYPSTTIVNPTIVLLQHNRGKRVLRYPASERRVGEQDSAPTQEKPTSPGRAAEKKAKDDSRRVVKSAQDLSDVSMDEVGIPLRNTERSKDWYKTMFKQIHKLNRDTPEENPYFPTYKFPELPEIQPTSEEDNPYTPTYQFPASTPSPKSEDDDSDLYSPRYSFSEDTKSPLSVPRSKSEMSCFDGEKVVKRSATLPLPARSSSLKSSPERNDWEPPDKKVDTRKYRAEPKSIYEYQPGKSSVLTNEKMSSAISPTPDISSEPPGYIYSSNFHAVKRESDGAPGDLASLENERQIYKSVLEGGDIPLQGLSGLKRPSSSASTKDSESPRHFIPADYLESTEEFIRRRHDDKEKLLADQRRLKREQEEADIAARRHTGVIPTHHQFITNERFGDLLNIDDTAKRKSGSEMRPARAKFDFKAQTLKELPLQKGDIVYIYKQIDQNWYEGEHHGRVGIFPRTYIELLPPAEKAQPKKLTPVQVLEYGEAIAKFNFNGDTQVEMSFRKGERITLLRQVDENWYEGRIPGTSRQGIFPITYVDVMKRPLVKNPMEYIDLPYSSSPSRSATASPQQPQAQQRRVTPDRSQTSQDLFSYQALYSYIPQNDDELELRDGDIVDVMEKCDDGWFVGTSRRTRQFGTFPGNYVKPLYL</sequence>
<dbReference type="CDD" id="cd11916">
    <property type="entry name" value="SH3_Sorbs1_3"/>
    <property type="match status" value="1"/>
</dbReference>
<evidence type="ECO:0000256" key="7">
    <source>
        <dbReference type="ARBA" id="ARBA00022553"/>
    </source>
</evidence>
<dbReference type="InterPro" id="IPR003127">
    <property type="entry name" value="SoHo_dom"/>
</dbReference>
<feature type="region of interest" description="Disordered" evidence="12">
    <location>
        <begin position="276"/>
        <end position="413"/>
    </location>
</feature>
<evidence type="ECO:0000256" key="8">
    <source>
        <dbReference type="ARBA" id="ARBA00022737"/>
    </source>
</evidence>
<dbReference type="InterPro" id="IPR035611">
    <property type="entry name" value="SORBS1_SH3_2"/>
</dbReference>
<feature type="compositionally biased region" description="Polar residues" evidence="12">
    <location>
        <begin position="144"/>
        <end position="177"/>
    </location>
</feature>
<dbReference type="PANTHER" id="PTHR14167:SF64">
    <property type="entry name" value="SORBIN AND SH3 DOMAIN-CONTAINING PROTEIN 1"/>
    <property type="match status" value="1"/>
</dbReference>
<feature type="domain" description="SH3" evidence="13">
    <location>
        <begin position="580"/>
        <end position="639"/>
    </location>
</feature>
<dbReference type="Pfam" id="PF14604">
    <property type="entry name" value="SH3_9"/>
    <property type="match status" value="1"/>
</dbReference>
<evidence type="ECO:0000259" key="14">
    <source>
        <dbReference type="PROSITE" id="PS50831"/>
    </source>
</evidence>
<keyword evidence="5" id="KW-1003">Cell membrane</keyword>
<reference evidence="15" key="3">
    <citation type="submission" date="2025-09" db="UniProtKB">
        <authorList>
            <consortium name="Ensembl"/>
        </authorList>
    </citation>
    <scope>IDENTIFICATION</scope>
</reference>
<evidence type="ECO:0000256" key="4">
    <source>
        <dbReference type="ARBA" id="ARBA00022443"/>
    </source>
</evidence>
<keyword evidence="16" id="KW-1185">Reference proteome</keyword>
<evidence type="ECO:0000256" key="3">
    <source>
        <dbReference type="ARBA" id="ARBA00004496"/>
    </source>
</evidence>
<dbReference type="GO" id="GO:0005925">
    <property type="term" value="C:focal adhesion"/>
    <property type="evidence" value="ECO:0007669"/>
    <property type="project" value="UniProtKB-SubCell"/>
</dbReference>
<accession>A0A8C5VRX3</accession>
<evidence type="ECO:0000259" key="13">
    <source>
        <dbReference type="PROSITE" id="PS50002"/>
    </source>
</evidence>
<feature type="region of interest" description="Disordered" evidence="12">
    <location>
        <begin position="74"/>
        <end position="177"/>
    </location>
</feature>
<dbReference type="FunFam" id="2.30.30.40:FF:000001">
    <property type="entry name" value="Sorbin and SH3 domain-containing protein 1 isoform 2"/>
    <property type="match status" value="1"/>
</dbReference>
<dbReference type="PRINTS" id="PR00499">
    <property type="entry name" value="P67PHOX"/>
</dbReference>
<dbReference type="EMBL" id="ABDC03019329">
    <property type="status" value="NOT_ANNOTATED_CDS"/>
    <property type="molecule type" value="Genomic_DNA"/>
</dbReference>
<dbReference type="PRINTS" id="PR00452">
    <property type="entry name" value="SH3DOMAIN"/>
</dbReference>
<dbReference type="SMART" id="SM00326">
    <property type="entry name" value="SH3"/>
    <property type="match status" value="3"/>
</dbReference>
<dbReference type="GO" id="GO:0031589">
    <property type="term" value="P:cell-substrate adhesion"/>
    <property type="evidence" value="ECO:0007669"/>
    <property type="project" value="TreeGrafter"/>
</dbReference>
<comment type="subcellular location">
    <subcellularLocation>
        <location evidence="2">Cell junction</location>
        <location evidence="2">Focal adhesion</location>
    </subcellularLocation>
    <subcellularLocation>
        <location evidence="1">Cell membrane</location>
    </subcellularLocation>
    <subcellularLocation>
        <location evidence="3">Cytoplasm</location>
    </subcellularLocation>
</comment>
<feature type="domain" description="SoHo" evidence="14">
    <location>
        <begin position="237"/>
        <end position="340"/>
    </location>
</feature>
<evidence type="ECO:0000313" key="15">
    <source>
        <dbReference type="Ensembl" id="ENSMICP00000028910.1"/>
    </source>
</evidence>
<organism evidence="15 16">
    <name type="scientific">Microcebus murinus</name>
    <name type="common">Gray mouse lemur</name>
    <name type="synonym">Lemur murinus</name>
    <dbReference type="NCBI Taxonomy" id="30608"/>
    <lineage>
        <taxon>Eukaryota</taxon>
        <taxon>Metazoa</taxon>
        <taxon>Chordata</taxon>
        <taxon>Craniata</taxon>
        <taxon>Vertebrata</taxon>
        <taxon>Euteleostomi</taxon>
        <taxon>Mammalia</taxon>
        <taxon>Eutheria</taxon>
        <taxon>Euarchontoglires</taxon>
        <taxon>Primates</taxon>
        <taxon>Strepsirrhini</taxon>
        <taxon>Lemuriformes</taxon>
        <taxon>Cheirogaleidae</taxon>
        <taxon>Microcebus</taxon>
    </lineage>
</organism>
<dbReference type="CDD" id="cd11919">
    <property type="entry name" value="SH3_Sorbs1_1"/>
    <property type="match status" value="1"/>
</dbReference>
<proteinExistence type="predicted"/>
<feature type="compositionally biased region" description="Polar residues" evidence="12">
    <location>
        <begin position="74"/>
        <end position="95"/>
    </location>
</feature>
<protein>
    <submittedName>
        <fullName evidence="15">Sorbin and SH3 domain containing 1</fullName>
    </submittedName>
</protein>
<feature type="compositionally biased region" description="Basic and acidic residues" evidence="12">
    <location>
        <begin position="381"/>
        <end position="405"/>
    </location>
</feature>
<keyword evidence="6" id="KW-0963">Cytoplasm</keyword>
<feature type="domain" description="SH3" evidence="13">
    <location>
        <begin position="654"/>
        <end position="715"/>
    </location>
</feature>
<evidence type="ECO:0000256" key="2">
    <source>
        <dbReference type="ARBA" id="ARBA00004246"/>
    </source>
</evidence>
<dbReference type="PANTHER" id="PTHR14167">
    <property type="entry name" value="SH3 DOMAIN-CONTAINING"/>
    <property type="match status" value="1"/>
</dbReference>
<keyword evidence="7" id="KW-0597">Phosphoprotein</keyword>
<dbReference type="PROSITE" id="PS50831">
    <property type="entry name" value="SOHO"/>
    <property type="match status" value="1"/>
</dbReference>
<gene>
    <name evidence="15" type="primary">SORBS1</name>
</gene>
<evidence type="ECO:0000256" key="12">
    <source>
        <dbReference type="SAM" id="MobiDB-lite"/>
    </source>
</evidence>
<evidence type="ECO:0000256" key="10">
    <source>
        <dbReference type="ARBA" id="ARBA00023136"/>
    </source>
</evidence>
<dbReference type="PROSITE" id="PS50002">
    <property type="entry name" value="SH3"/>
    <property type="match status" value="3"/>
</dbReference>
<dbReference type="GO" id="GO:0005737">
    <property type="term" value="C:cytoplasm"/>
    <property type="evidence" value="ECO:0007669"/>
    <property type="project" value="UniProtKB-SubCell"/>
</dbReference>
<dbReference type="GeneTree" id="ENSGT00940000158658"/>
<evidence type="ECO:0000256" key="6">
    <source>
        <dbReference type="ARBA" id="ARBA00022490"/>
    </source>
</evidence>
<dbReference type="Proteomes" id="UP000694394">
    <property type="component" value="Chromosome 15"/>
</dbReference>
<dbReference type="InterPro" id="IPR050384">
    <property type="entry name" value="Endophilin_SH3RF"/>
</dbReference>
<feature type="compositionally biased region" description="Polar residues" evidence="12">
    <location>
        <begin position="308"/>
        <end position="321"/>
    </location>
</feature>
<feature type="region of interest" description="Disordered" evidence="12">
    <location>
        <begin position="729"/>
        <end position="758"/>
    </location>
</feature>
<dbReference type="InterPro" id="IPR001452">
    <property type="entry name" value="SH3_domain"/>
</dbReference>
<dbReference type="Pfam" id="PF02208">
    <property type="entry name" value="Sorb"/>
    <property type="match status" value="1"/>
</dbReference>
<feature type="domain" description="SH3" evidence="13">
    <location>
        <begin position="760"/>
        <end position="821"/>
    </location>
</feature>
<keyword evidence="9" id="KW-0965">Cell junction</keyword>
<dbReference type="Pfam" id="PF07653">
    <property type="entry name" value="SH3_2"/>
    <property type="match status" value="1"/>
</dbReference>
<reference evidence="15" key="1">
    <citation type="submission" date="2016-12" db="EMBL/GenBank/DDBJ databases">
        <title>Mouse lemur reference genome and diversity panel.</title>
        <authorList>
            <person name="Harris R."/>
            <person name="Larsen P."/>
            <person name="Liu Y."/>
            <person name="Hughes D.S."/>
            <person name="Murali S."/>
            <person name="Raveendran M."/>
            <person name="Korchina V."/>
            <person name="Wang M."/>
            <person name="Jhangiani S."/>
            <person name="Bandaranaike D."/>
            <person name="Bellair M."/>
            <person name="Blankenburg K."/>
            <person name="Chao H."/>
            <person name="Dahdouli M."/>
            <person name="Dinh H."/>
            <person name="Doddapaneni H."/>
            <person name="English A."/>
            <person name="Firestine M."/>
            <person name="Gnanaolivu R."/>
            <person name="Gross S."/>
            <person name="Hernandez B."/>
            <person name="Javaid M."/>
            <person name="Jayaseelan J."/>
            <person name="Jones J."/>
            <person name="Khan Z."/>
            <person name="Kovar C."/>
            <person name="Kurapati P."/>
            <person name="Le B."/>
            <person name="Lee S."/>
            <person name="Li M."/>
            <person name="Mathew T."/>
            <person name="Narasimhan A."/>
            <person name="Ngo D."/>
            <person name="Nguyen L."/>
            <person name="Okwuonu G."/>
            <person name="Ongeri F."/>
            <person name="Osuji N."/>
            <person name="Pu L.-L."/>
            <person name="Puazo M."/>
            <person name="Quiroz J."/>
            <person name="Raj R."/>
            <person name="Rajbhandari K."/>
            <person name="Reid J.G."/>
            <person name="Santibanez J."/>
            <person name="Sexton D."/>
            <person name="Skinner E."/>
            <person name="Vee V."/>
            <person name="Weissenberger G."/>
            <person name="Wu Y."/>
            <person name="Xin Y."/>
            <person name="Han Y."/>
            <person name="Campbell C."/>
            <person name="Brown A."/>
            <person name="Sullivan B."/>
            <person name="Shelton J."/>
            <person name="Brown S."/>
            <person name="Dudchenko O."/>
            <person name="Machol I."/>
            <person name="Durand N."/>
            <person name="Shamim M."/>
            <person name="Lieberman A."/>
            <person name="Muzny D.M."/>
            <person name="Richards S."/>
            <person name="Yoder A."/>
            <person name="Worley K.C."/>
            <person name="Rogers J."/>
            <person name="Gibbs R.A."/>
        </authorList>
    </citation>
    <scope>NUCLEOTIDE SEQUENCE [LARGE SCALE GENOMIC DNA]</scope>
</reference>
<dbReference type="Pfam" id="PF00018">
    <property type="entry name" value="SH3_1"/>
    <property type="match status" value="1"/>
</dbReference>
<evidence type="ECO:0000256" key="1">
    <source>
        <dbReference type="ARBA" id="ARBA00004236"/>
    </source>
</evidence>
<feature type="region of interest" description="Disordered" evidence="12">
    <location>
        <begin position="479"/>
        <end position="503"/>
    </location>
</feature>
<keyword evidence="10" id="KW-0472">Membrane</keyword>
<feature type="compositionally biased region" description="Polar residues" evidence="12">
    <location>
        <begin position="112"/>
        <end position="126"/>
    </location>
</feature>
<dbReference type="FunFam" id="2.30.30.40:FF:000004">
    <property type="entry name" value="Sorbin and SH3 domain-containing protein 1 isoform 2"/>
    <property type="match status" value="1"/>
</dbReference>
<feature type="compositionally biased region" description="Basic and acidic residues" evidence="12">
    <location>
        <begin position="225"/>
        <end position="236"/>
    </location>
</feature>
<dbReference type="GO" id="GO:0005634">
    <property type="term" value="C:nucleus"/>
    <property type="evidence" value="ECO:0007669"/>
    <property type="project" value="TreeGrafter"/>
</dbReference>
<evidence type="ECO:0000313" key="16">
    <source>
        <dbReference type="Proteomes" id="UP000694394"/>
    </source>
</evidence>
<dbReference type="CDD" id="cd11922">
    <property type="entry name" value="SH3_Sorbs1_2"/>
    <property type="match status" value="1"/>
</dbReference>
<feature type="compositionally biased region" description="Low complexity" evidence="12">
    <location>
        <begin position="730"/>
        <end position="750"/>
    </location>
</feature>
<dbReference type="InterPro" id="IPR035606">
    <property type="entry name" value="SORBS1_SH3"/>
</dbReference>
<feature type="region of interest" description="Disordered" evidence="12">
    <location>
        <begin position="197"/>
        <end position="247"/>
    </location>
</feature>
<name>A0A8C5VRX3_MICMU</name>
<reference evidence="15" key="2">
    <citation type="submission" date="2025-08" db="UniProtKB">
        <authorList>
            <consortium name="Ensembl"/>
        </authorList>
    </citation>
    <scope>IDENTIFICATION</scope>
</reference>
<dbReference type="FunFam" id="2.30.30.40:FF:000003">
    <property type="entry name" value="Sorbin and SH3 domain-containing protein 1 isoform 2"/>
    <property type="match status" value="1"/>
</dbReference>
<dbReference type="SUPFAM" id="SSF50044">
    <property type="entry name" value="SH3-domain"/>
    <property type="match status" value="3"/>
</dbReference>
<evidence type="ECO:0000256" key="11">
    <source>
        <dbReference type="PROSITE-ProRule" id="PRU00192"/>
    </source>
</evidence>
<keyword evidence="4 11" id="KW-0728">SH3 domain</keyword>
<dbReference type="InterPro" id="IPR035610">
    <property type="entry name" value="SORBS1_SH3_1"/>
</dbReference>
<dbReference type="AlphaFoldDB" id="A0A8C5VRX3"/>
<dbReference type="Gene3D" id="2.30.30.40">
    <property type="entry name" value="SH3 Domains"/>
    <property type="match status" value="3"/>
</dbReference>
<evidence type="ECO:0000256" key="5">
    <source>
        <dbReference type="ARBA" id="ARBA00022475"/>
    </source>
</evidence>
<dbReference type="SMART" id="SM00459">
    <property type="entry name" value="Sorb"/>
    <property type="match status" value="1"/>
</dbReference>